<protein>
    <recommendedName>
        <fullName evidence="11">Glycosyltransferase RgtA/B/C/D-like domain-containing protein</fullName>
    </recommendedName>
</protein>
<sequence>MRFKIEKLLIFLLITRVLILILPWLTVNLLFPENAPQNFVNFTQNTWARWDAPHYLYLAQHWYTNVGDEANFIVFFPLYPLLLKFVGLFFTNTALTGVATSIILFILGCYFFYKLVEIDYGEKIAKTSVIVMAIFPTAYFFNAPYTESLFLLLFSASLYSARKGNWILAGILTGLGCVSRPFGLLLVPAILIEWYFSKNRRWKTIPIIVIPSIFAVLSYLYLNKNIYGDYFAFQKILAVHWQKHFLSPFLSVRDSWRIAFSGGLNNFVVLVGWAEAITITLAWILIPFAFKFLRRSWAVYYTLSIILFSSTSFILSTPRYLLSIPPFFVLIALAEKKSLFKIIWRFTSVALLFCLAILFTRGQWAF</sequence>
<dbReference type="GO" id="GO:0016020">
    <property type="term" value="C:membrane"/>
    <property type="evidence" value="ECO:0007669"/>
    <property type="project" value="GOC"/>
</dbReference>
<keyword evidence="8 10" id="KW-1133">Transmembrane helix</keyword>
<keyword evidence="5" id="KW-0808">Transferase</keyword>
<feature type="transmembrane region" description="Helical" evidence="10">
    <location>
        <begin position="342"/>
        <end position="360"/>
    </location>
</feature>
<dbReference type="UniPathway" id="UPA00196"/>
<feature type="transmembrane region" description="Helical" evidence="10">
    <location>
        <begin position="125"/>
        <end position="146"/>
    </location>
</feature>
<dbReference type="GO" id="GO:0000009">
    <property type="term" value="F:alpha-1,6-mannosyltransferase activity"/>
    <property type="evidence" value="ECO:0007669"/>
    <property type="project" value="InterPro"/>
</dbReference>
<comment type="pathway">
    <text evidence="2">Glycolipid biosynthesis; glycosylphosphatidylinositol-anchor biosynthesis.</text>
</comment>
<dbReference type="STRING" id="1618563.UU12_C0034G0003"/>
<dbReference type="EMBL" id="LBZK01000034">
    <property type="protein sequence ID" value="KKR69913.1"/>
    <property type="molecule type" value="Genomic_DNA"/>
</dbReference>
<evidence type="ECO:0000256" key="6">
    <source>
        <dbReference type="ARBA" id="ARBA00022692"/>
    </source>
</evidence>
<feature type="transmembrane region" description="Helical" evidence="10">
    <location>
        <begin position="204"/>
        <end position="222"/>
    </location>
</feature>
<evidence type="ECO:0000256" key="10">
    <source>
        <dbReference type="SAM" id="Phobius"/>
    </source>
</evidence>
<evidence type="ECO:0000256" key="4">
    <source>
        <dbReference type="ARBA" id="ARBA00022676"/>
    </source>
</evidence>
<evidence type="ECO:0000256" key="2">
    <source>
        <dbReference type="ARBA" id="ARBA00004687"/>
    </source>
</evidence>
<evidence type="ECO:0000259" key="11">
    <source>
        <dbReference type="Pfam" id="PF13231"/>
    </source>
</evidence>
<feature type="transmembrane region" description="Helical" evidence="10">
    <location>
        <begin position="298"/>
        <end position="322"/>
    </location>
</feature>
<feature type="transmembrane region" description="Helical" evidence="10">
    <location>
        <begin position="85"/>
        <end position="113"/>
    </location>
</feature>
<gene>
    <name evidence="12" type="ORF">UU12_C0034G0003</name>
</gene>
<dbReference type="GO" id="GO:0006506">
    <property type="term" value="P:GPI anchor biosynthetic process"/>
    <property type="evidence" value="ECO:0007669"/>
    <property type="project" value="UniProtKB-UniPathway"/>
</dbReference>
<accession>A0A0G0SYM6</accession>
<evidence type="ECO:0000313" key="12">
    <source>
        <dbReference type="EMBL" id="KKR69913.1"/>
    </source>
</evidence>
<organism evidence="12 13">
    <name type="scientific">Candidatus Woesebacteria bacterium GW2011_GWA2_40_7b</name>
    <dbReference type="NCBI Taxonomy" id="1618563"/>
    <lineage>
        <taxon>Bacteria</taxon>
        <taxon>Candidatus Woeseibacteriota</taxon>
    </lineage>
</organism>
<dbReference type="Proteomes" id="UP000034562">
    <property type="component" value="Unassembled WGS sequence"/>
</dbReference>
<evidence type="ECO:0000256" key="3">
    <source>
        <dbReference type="ARBA" id="ARBA00022502"/>
    </source>
</evidence>
<evidence type="ECO:0000256" key="5">
    <source>
        <dbReference type="ARBA" id="ARBA00022679"/>
    </source>
</evidence>
<evidence type="ECO:0000256" key="7">
    <source>
        <dbReference type="ARBA" id="ARBA00022824"/>
    </source>
</evidence>
<keyword evidence="4" id="KW-0328">Glycosyltransferase</keyword>
<evidence type="ECO:0000256" key="9">
    <source>
        <dbReference type="ARBA" id="ARBA00023136"/>
    </source>
</evidence>
<keyword evidence="6 10" id="KW-0812">Transmembrane</keyword>
<dbReference type="PANTHER" id="PTHR12468">
    <property type="entry name" value="GPI MANNOSYLTRANSFERASE 2"/>
    <property type="match status" value="1"/>
</dbReference>
<dbReference type="AlphaFoldDB" id="A0A0G0SYM6"/>
<evidence type="ECO:0000256" key="8">
    <source>
        <dbReference type="ARBA" id="ARBA00022989"/>
    </source>
</evidence>
<evidence type="ECO:0000256" key="1">
    <source>
        <dbReference type="ARBA" id="ARBA00004477"/>
    </source>
</evidence>
<feature type="transmembrane region" description="Helical" evidence="10">
    <location>
        <begin position="267"/>
        <end position="286"/>
    </location>
</feature>
<dbReference type="GO" id="GO:0031501">
    <property type="term" value="C:mannosyltransferase complex"/>
    <property type="evidence" value="ECO:0007669"/>
    <property type="project" value="TreeGrafter"/>
</dbReference>
<dbReference type="InterPro" id="IPR038731">
    <property type="entry name" value="RgtA/B/C-like"/>
</dbReference>
<keyword evidence="3" id="KW-0337">GPI-anchor biosynthesis</keyword>
<feature type="transmembrane region" description="Helical" evidence="10">
    <location>
        <begin position="166"/>
        <end position="192"/>
    </location>
</feature>
<evidence type="ECO:0000313" key="13">
    <source>
        <dbReference type="Proteomes" id="UP000034562"/>
    </source>
</evidence>
<proteinExistence type="predicted"/>
<dbReference type="InterPro" id="IPR007315">
    <property type="entry name" value="PIG-V/Gpi18"/>
</dbReference>
<comment type="caution">
    <text evidence="12">The sequence shown here is derived from an EMBL/GenBank/DDBJ whole genome shotgun (WGS) entry which is preliminary data.</text>
</comment>
<dbReference type="Pfam" id="PF13231">
    <property type="entry name" value="PMT_2"/>
    <property type="match status" value="1"/>
</dbReference>
<dbReference type="GO" id="GO:0004376">
    <property type="term" value="F:GPI mannosyltransferase activity"/>
    <property type="evidence" value="ECO:0007669"/>
    <property type="project" value="InterPro"/>
</dbReference>
<keyword evidence="7" id="KW-0256">Endoplasmic reticulum</keyword>
<keyword evidence="9 10" id="KW-0472">Membrane</keyword>
<reference evidence="12 13" key="1">
    <citation type="journal article" date="2015" name="Nature">
        <title>rRNA introns, odd ribosomes, and small enigmatic genomes across a large radiation of phyla.</title>
        <authorList>
            <person name="Brown C.T."/>
            <person name="Hug L.A."/>
            <person name="Thomas B.C."/>
            <person name="Sharon I."/>
            <person name="Castelle C.J."/>
            <person name="Singh A."/>
            <person name="Wilkins M.J."/>
            <person name="Williams K.H."/>
            <person name="Banfield J.F."/>
        </authorList>
    </citation>
    <scope>NUCLEOTIDE SEQUENCE [LARGE SCALE GENOMIC DNA]</scope>
</reference>
<comment type="subcellular location">
    <subcellularLocation>
        <location evidence="1">Endoplasmic reticulum membrane</location>
        <topology evidence="1">Multi-pass membrane protein</topology>
    </subcellularLocation>
</comment>
<feature type="transmembrane region" description="Helical" evidence="10">
    <location>
        <begin position="9"/>
        <end position="31"/>
    </location>
</feature>
<dbReference type="PANTHER" id="PTHR12468:SF2">
    <property type="entry name" value="GPI MANNOSYLTRANSFERASE 2"/>
    <property type="match status" value="1"/>
</dbReference>
<feature type="domain" description="Glycosyltransferase RgtA/B/C/D-like" evidence="11">
    <location>
        <begin position="77"/>
        <end position="216"/>
    </location>
</feature>
<name>A0A0G0SYM6_9BACT</name>